<dbReference type="SUPFAM" id="SSF102114">
    <property type="entry name" value="Radical SAM enzymes"/>
    <property type="match status" value="1"/>
</dbReference>
<feature type="domain" description="TRAM" evidence="10">
    <location>
        <begin position="367"/>
        <end position="434"/>
    </location>
</feature>
<comment type="subcellular location">
    <subcellularLocation>
        <location evidence="8">Cytoplasm</location>
    </subcellularLocation>
</comment>
<dbReference type="AlphaFoldDB" id="A0A1G7DFV9"/>
<evidence type="ECO:0000256" key="1">
    <source>
        <dbReference type="ARBA" id="ARBA00022485"/>
    </source>
</evidence>
<keyword evidence="7 8" id="KW-0411">Iron-sulfur</keyword>
<dbReference type="GO" id="GO:0103039">
    <property type="term" value="F:protein methylthiotransferase activity"/>
    <property type="evidence" value="ECO:0007669"/>
    <property type="project" value="UniProtKB-EC"/>
</dbReference>
<feature type="domain" description="Radical SAM core" evidence="12">
    <location>
        <begin position="134"/>
        <end position="365"/>
    </location>
</feature>
<organism evidence="13 14">
    <name type="scientific">Pricia antarctica</name>
    <dbReference type="NCBI Taxonomy" id="641691"/>
    <lineage>
        <taxon>Bacteria</taxon>
        <taxon>Pseudomonadati</taxon>
        <taxon>Bacteroidota</taxon>
        <taxon>Flavobacteriia</taxon>
        <taxon>Flavobacteriales</taxon>
        <taxon>Flavobacteriaceae</taxon>
        <taxon>Pricia</taxon>
    </lineage>
</organism>
<feature type="binding site" evidence="8">
    <location>
        <position position="53"/>
    </location>
    <ligand>
        <name>[4Fe-4S] cluster</name>
        <dbReference type="ChEBI" id="CHEBI:49883"/>
        <label>1</label>
    </ligand>
</feature>
<evidence type="ECO:0000256" key="2">
    <source>
        <dbReference type="ARBA" id="ARBA00022490"/>
    </source>
</evidence>
<name>A0A1G7DFV9_9FLAO</name>
<evidence type="ECO:0000313" key="13">
    <source>
        <dbReference type="EMBL" id="SDE50403.1"/>
    </source>
</evidence>
<dbReference type="NCBIfam" id="TIGR01125">
    <property type="entry name" value="30S ribosomal protein S12 methylthiotransferase RimO"/>
    <property type="match status" value="1"/>
</dbReference>
<feature type="binding site" evidence="8">
    <location>
        <position position="18"/>
    </location>
    <ligand>
        <name>[4Fe-4S] cluster</name>
        <dbReference type="ChEBI" id="CHEBI:49883"/>
        <label>1</label>
    </ligand>
</feature>
<reference evidence="13 14" key="1">
    <citation type="submission" date="2016-10" db="EMBL/GenBank/DDBJ databases">
        <authorList>
            <person name="de Groot N.N."/>
        </authorList>
    </citation>
    <scope>NUCLEOTIDE SEQUENCE [LARGE SCALE GENOMIC DNA]</scope>
    <source>
        <strain evidence="13 14">DSM 23421</strain>
    </source>
</reference>
<dbReference type="InterPro" id="IPR020612">
    <property type="entry name" value="Methylthiotransferase_CS"/>
</dbReference>
<evidence type="ECO:0000256" key="6">
    <source>
        <dbReference type="ARBA" id="ARBA00023004"/>
    </source>
</evidence>
<dbReference type="PANTHER" id="PTHR43837:SF1">
    <property type="entry name" value="RIBOSOMAL PROTEIN US12 METHYLTHIOTRANSFERASE RIMO"/>
    <property type="match status" value="1"/>
</dbReference>
<dbReference type="Pfam" id="PF04055">
    <property type="entry name" value="Radical_SAM"/>
    <property type="match status" value="1"/>
</dbReference>
<keyword evidence="13" id="KW-0687">Ribonucleoprotein</keyword>
<dbReference type="PROSITE" id="PS01278">
    <property type="entry name" value="MTTASE_RADICAL"/>
    <property type="match status" value="1"/>
</dbReference>
<feature type="binding site" evidence="8">
    <location>
        <position position="87"/>
    </location>
    <ligand>
        <name>[4Fe-4S] cluster</name>
        <dbReference type="ChEBI" id="CHEBI:49883"/>
        <label>1</label>
    </ligand>
</feature>
<dbReference type="HAMAP" id="MF_01865">
    <property type="entry name" value="MTTase_RimO"/>
    <property type="match status" value="1"/>
</dbReference>
<evidence type="ECO:0000259" key="10">
    <source>
        <dbReference type="PROSITE" id="PS50926"/>
    </source>
</evidence>
<accession>A0A1G7DFV9</accession>
<dbReference type="InterPro" id="IPR007197">
    <property type="entry name" value="rSAM"/>
</dbReference>
<dbReference type="PANTHER" id="PTHR43837">
    <property type="entry name" value="RIBOSOMAL PROTEIN S12 METHYLTHIOTRANSFERASE RIMO"/>
    <property type="match status" value="1"/>
</dbReference>
<keyword evidence="14" id="KW-1185">Reference proteome</keyword>
<feature type="binding site" evidence="8">
    <location>
        <position position="148"/>
    </location>
    <ligand>
        <name>[4Fe-4S] cluster</name>
        <dbReference type="ChEBI" id="CHEBI:49883"/>
        <label>2</label>
        <note>4Fe-4S-S-AdoMet</note>
    </ligand>
</feature>
<keyword evidence="13" id="KW-0689">Ribosomal protein</keyword>
<dbReference type="RefSeq" id="WP_091868756.1">
    <property type="nucleotide sequence ID" value="NZ_FNAO01000005.1"/>
</dbReference>
<keyword evidence="1 8" id="KW-0004">4Fe-4S</keyword>
<dbReference type="GO" id="GO:0005840">
    <property type="term" value="C:ribosome"/>
    <property type="evidence" value="ECO:0007669"/>
    <property type="project" value="UniProtKB-KW"/>
</dbReference>
<feature type="binding site" evidence="8">
    <location>
        <position position="155"/>
    </location>
    <ligand>
        <name>[4Fe-4S] cluster</name>
        <dbReference type="ChEBI" id="CHEBI:49883"/>
        <label>2</label>
        <note>4Fe-4S-S-AdoMet</note>
    </ligand>
</feature>
<dbReference type="Gene3D" id="2.40.50.140">
    <property type="entry name" value="Nucleic acid-binding proteins"/>
    <property type="match status" value="1"/>
</dbReference>
<dbReference type="OrthoDB" id="9805215at2"/>
<feature type="region of interest" description="Disordered" evidence="9">
    <location>
        <begin position="437"/>
        <end position="459"/>
    </location>
</feature>
<dbReference type="FunFam" id="3.80.30.20:FF:000001">
    <property type="entry name" value="tRNA-2-methylthio-N(6)-dimethylallyladenosine synthase 2"/>
    <property type="match status" value="1"/>
</dbReference>
<dbReference type="SMART" id="SM00729">
    <property type="entry name" value="Elp3"/>
    <property type="match status" value="1"/>
</dbReference>
<dbReference type="EC" id="2.8.4.4" evidence="8"/>
<keyword evidence="6 8" id="KW-0408">Iron</keyword>
<dbReference type="InterPro" id="IPR023404">
    <property type="entry name" value="rSAM_horseshoe"/>
</dbReference>
<dbReference type="Gene3D" id="3.80.30.20">
    <property type="entry name" value="tm_1862 like domain"/>
    <property type="match status" value="1"/>
</dbReference>
<dbReference type="SFLD" id="SFLDF00274">
    <property type="entry name" value="ribosomal_protein_S12_methylth"/>
    <property type="match status" value="1"/>
</dbReference>
<dbReference type="InterPro" id="IPR012340">
    <property type="entry name" value="NA-bd_OB-fold"/>
</dbReference>
<dbReference type="InterPro" id="IPR005839">
    <property type="entry name" value="Methylthiotransferase"/>
</dbReference>
<dbReference type="InterPro" id="IPR005840">
    <property type="entry name" value="Ribosomal_uS12_MeSTrfase_RimO"/>
</dbReference>
<dbReference type="CDD" id="cd01335">
    <property type="entry name" value="Radical_SAM"/>
    <property type="match status" value="1"/>
</dbReference>
<comment type="function">
    <text evidence="8">Catalyzes the methylthiolation of an aspartic acid residue of ribosomal protein uS12.</text>
</comment>
<dbReference type="InterPro" id="IPR013848">
    <property type="entry name" value="Methylthiotransferase_N"/>
</dbReference>
<dbReference type="NCBIfam" id="TIGR00089">
    <property type="entry name" value="MiaB/RimO family radical SAM methylthiotransferase"/>
    <property type="match status" value="1"/>
</dbReference>
<dbReference type="GO" id="GO:0035599">
    <property type="term" value="F:aspartic acid methylthiotransferase activity"/>
    <property type="evidence" value="ECO:0007669"/>
    <property type="project" value="TreeGrafter"/>
</dbReference>
<dbReference type="InterPro" id="IPR038135">
    <property type="entry name" value="Methylthiotransferase_N_sf"/>
</dbReference>
<dbReference type="Proteomes" id="UP000199109">
    <property type="component" value="Unassembled WGS sequence"/>
</dbReference>
<evidence type="ECO:0000313" key="14">
    <source>
        <dbReference type="Proteomes" id="UP000199109"/>
    </source>
</evidence>
<dbReference type="InterPro" id="IPR002792">
    <property type="entry name" value="TRAM_dom"/>
</dbReference>
<dbReference type="SFLD" id="SFLDG01082">
    <property type="entry name" value="B12-binding_domain_containing"/>
    <property type="match status" value="1"/>
</dbReference>
<comment type="cofactor">
    <cofactor evidence="8">
        <name>[4Fe-4S] cluster</name>
        <dbReference type="ChEBI" id="CHEBI:49883"/>
    </cofactor>
    <text evidence="8">Binds 2 [4Fe-4S] clusters. One cluster is coordinated with 3 cysteines and an exchangeable S-adenosyl-L-methionine.</text>
</comment>
<dbReference type="PROSITE" id="PS51449">
    <property type="entry name" value="MTTASE_N"/>
    <property type="match status" value="1"/>
</dbReference>
<dbReference type="Gene3D" id="3.40.50.12160">
    <property type="entry name" value="Methylthiotransferase, N-terminal domain"/>
    <property type="match status" value="1"/>
</dbReference>
<protein>
    <recommendedName>
        <fullName evidence="8">Ribosomal protein uS12 methylthiotransferase RimO</fullName>
        <shortName evidence="8">uS12 MTTase</shortName>
        <shortName evidence="8">uS12 methylthiotransferase</shortName>
        <ecNumber evidence="8">2.8.4.4</ecNumber>
    </recommendedName>
    <alternativeName>
        <fullName evidence="8">Ribosomal protein uS12 (aspartate-C(3))-methylthiotransferase</fullName>
    </alternativeName>
    <alternativeName>
        <fullName evidence="8">Ribosome maturation factor RimO</fullName>
    </alternativeName>
</protein>
<dbReference type="PROSITE" id="PS50926">
    <property type="entry name" value="TRAM"/>
    <property type="match status" value="1"/>
</dbReference>
<keyword evidence="4 8" id="KW-0949">S-adenosyl-L-methionine</keyword>
<feature type="binding site" evidence="8">
    <location>
        <position position="152"/>
    </location>
    <ligand>
        <name>[4Fe-4S] cluster</name>
        <dbReference type="ChEBI" id="CHEBI:49883"/>
        <label>2</label>
        <note>4Fe-4S-S-AdoMet</note>
    </ligand>
</feature>
<dbReference type="PROSITE" id="PS51918">
    <property type="entry name" value="RADICAL_SAM"/>
    <property type="match status" value="1"/>
</dbReference>
<comment type="catalytic activity">
    <reaction evidence="8">
        <text>L-aspartate(89)-[ribosomal protein uS12]-hydrogen + (sulfur carrier)-SH + AH2 + 2 S-adenosyl-L-methionine = 3-methylsulfanyl-L-aspartate(89)-[ribosomal protein uS12]-hydrogen + (sulfur carrier)-H + 5'-deoxyadenosine + L-methionine + A + S-adenosyl-L-homocysteine + 2 H(+)</text>
        <dbReference type="Rhea" id="RHEA:37087"/>
        <dbReference type="Rhea" id="RHEA-COMP:10460"/>
        <dbReference type="Rhea" id="RHEA-COMP:10461"/>
        <dbReference type="Rhea" id="RHEA-COMP:14737"/>
        <dbReference type="Rhea" id="RHEA-COMP:14739"/>
        <dbReference type="ChEBI" id="CHEBI:13193"/>
        <dbReference type="ChEBI" id="CHEBI:15378"/>
        <dbReference type="ChEBI" id="CHEBI:17319"/>
        <dbReference type="ChEBI" id="CHEBI:17499"/>
        <dbReference type="ChEBI" id="CHEBI:29917"/>
        <dbReference type="ChEBI" id="CHEBI:29961"/>
        <dbReference type="ChEBI" id="CHEBI:57844"/>
        <dbReference type="ChEBI" id="CHEBI:57856"/>
        <dbReference type="ChEBI" id="CHEBI:59789"/>
        <dbReference type="ChEBI" id="CHEBI:64428"/>
        <dbReference type="ChEBI" id="CHEBI:73599"/>
        <dbReference type="EC" id="2.8.4.4"/>
    </reaction>
</comment>
<dbReference type="GO" id="GO:0051539">
    <property type="term" value="F:4 iron, 4 sulfur cluster binding"/>
    <property type="evidence" value="ECO:0007669"/>
    <property type="project" value="UniProtKB-UniRule"/>
</dbReference>
<evidence type="ECO:0000256" key="8">
    <source>
        <dbReference type="HAMAP-Rule" id="MF_01865"/>
    </source>
</evidence>
<dbReference type="GO" id="GO:0006400">
    <property type="term" value="P:tRNA modification"/>
    <property type="evidence" value="ECO:0007669"/>
    <property type="project" value="InterPro"/>
</dbReference>
<keyword evidence="5 8" id="KW-0479">Metal-binding</keyword>
<dbReference type="STRING" id="641691.SAMN05421636_105307"/>
<keyword evidence="3 8" id="KW-0808">Transferase</keyword>
<evidence type="ECO:0000259" key="11">
    <source>
        <dbReference type="PROSITE" id="PS51449"/>
    </source>
</evidence>
<gene>
    <name evidence="8" type="primary">rimO</name>
    <name evidence="13" type="ORF">SAMN05421636_105307</name>
</gene>
<dbReference type="EMBL" id="FNAO01000005">
    <property type="protein sequence ID" value="SDE50403.1"/>
    <property type="molecule type" value="Genomic_DNA"/>
</dbReference>
<proteinExistence type="inferred from homology"/>
<dbReference type="Pfam" id="PF00919">
    <property type="entry name" value="UPF0004"/>
    <property type="match status" value="1"/>
</dbReference>
<evidence type="ECO:0000256" key="9">
    <source>
        <dbReference type="SAM" id="MobiDB-lite"/>
    </source>
</evidence>
<dbReference type="InterPro" id="IPR058240">
    <property type="entry name" value="rSAM_sf"/>
</dbReference>
<evidence type="ECO:0000256" key="3">
    <source>
        <dbReference type="ARBA" id="ARBA00022679"/>
    </source>
</evidence>
<dbReference type="GO" id="GO:0046872">
    <property type="term" value="F:metal ion binding"/>
    <property type="evidence" value="ECO:0007669"/>
    <property type="project" value="UniProtKB-KW"/>
</dbReference>
<dbReference type="SFLD" id="SFLDS00029">
    <property type="entry name" value="Radical_SAM"/>
    <property type="match status" value="1"/>
</dbReference>
<dbReference type="InterPro" id="IPR006638">
    <property type="entry name" value="Elp3/MiaA/NifB-like_rSAM"/>
</dbReference>
<dbReference type="SFLD" id="SFLDG01061">
    <property type="entry name" value="methylthiotransferase"/>
    <property type="match status" value="1"/>
</dbReference>
<sequence>MRTKSLKTNKINVVTLGCSKNVYDSEVLMGQLRANDKEVVHEEEGNVVVINTCGFIANAKEESVNTILEYVQKKEAGEVDKVFVTGCLSERYKPDLQKEIPDVDAYFGTSELPNLLEALGADYKHELIGERLTTTPKNYAYLKIAEGCDRPCSFCAIPLMRGKHRSKPIEDLVSEAEKLAANGVKELILIAQDLTYYGLDLYKKRNLAELLENLVKVEGIEWIRLHYAFPTGFPMDVLDVMKRQPKVCNYIDIPLQHISDSILKSMRRGTTEAKTTQLLKEFRAAVPEMTIRTTLIVGYPGETEADFLTLKNWVTAMRFERLGCFTYSHEEDTHAYHLTDDVPEEIKQERANEIMEIQSQISWELNQEKIGKTFRCIIDRKEGNYFIGRTEFDSPDVDNEVLIDASKFYVKQGEFTDIKITEAADFDLYGEPCANLKPEAGPERHQRKRKEVVRFAKNS</sequence>
<evidence type="ECO:0000259" key="12">
    <source>
        <dbReference type="PROSITE" id="PS51918"/>
    </source>
</evidence>
<evidence type="ECO:0000256" key="4">
    <source>
        <dbReference type="ARBA" id="ARBA00022691"/>
    </source>
</evidence>
<keyword evidence="2 8" id="KW-0963">Cytoplasm</keyword>
<evidence type="ECO:0000256" key="7">
    <source>
        <dbReference type="ARBA" id="ARBA00023014"/>
    </source>
</evidence>
<evidence type="ECO:0000256" key="5">
    <source>
        <dbReference type="ARBA" id="ARBA00022723"/>
    </source>
</evidence>
<comment type="similarity">
    <text evidence="8">Belongs to the methylthiotransferase family. RimO subfamily.</text>
</comment>
<dbReference type="GO" id="GO:0005829">
    <property type="term" value="C:cytosol"/>
    <property type="evidence" value="ECO:0007669"/>
    <property type="project" value="TreeGrafter"/>
</dbReference>
<feature type="domain" description="MTTase N-terminal" evidence="11">
    <location>
        <begin position="9"/>
        <end position="124"/>
    </location>
</feature>
<dbReference type="Pfam" id="PF18693">
    <property type="entry name" value="TRAM_2"/>
    <property type="match status" value="1"/>
</dbReference>